<dbReference type="AlphaFoldDB" id="A0A0M3HR26"/>
<proteinExistence type="predicted"/>
<feature type="compositionally biased region" description="Basic and acidic residues" evidence="1">
    <location>
        <begin position="15"/>
        <end position="27"/>
    </location>
</feature>
<feature type="compositionally biased region" description="Basic and acidic residues" evidence="1">
    <location>
        <begin position="73"/>
        <end position="82"/>
    </location>
</feature>
<reference evidence="3" key="1">
    <citation type="submission" date="2017-02" db="UniProtKB">
        <authorList>
            <consortium name="WormBaseParasite"/>
        </authorList>
    </citation>
    <scope>IDENTIFICATION</scope>
</reference>
<evidence type="ECO:0000313" key="2">
    <source>
        <dbReference type="Proteomes" id="UP000036681"/>
    </source>
</evidence>
<dbReference type="WBParaSite" id="ALUE_0000466501-mRNA-1">
    <property type="protein sequence ID" value="ALUE_0000466501-mRNA-1"/>
    <property type="gene ID" value="ALUE_0000466501"/>
</dbReference>
<name>A0A0M3HR26_ASCLU</name>
<organism evidence="2 3">
    <name type="scientific">Ascaris lumbricoides</name>
    <name type="common">Giant roundworm</name>
    <dbReference type="NCBI Taxonomy" id="6252"/>
    <lineage>
        <taxon>Eukaryota</taxon>
        <taxon>Metazoa</taxon>
        <taxon>Ecdysozoa</taxon>
        <taxon>Nematoda</taxon>
        <taxon>Chromadorea</taxon>
        <taxon>Rhabditida</taxon>
        <taxon>Spirurina</taxon>
        <taxon>Ascaridomorpha</taxon>
        <taxon>Ascaridoidea</taxon>
        <taxon>Ascarididae</taxon>
        <taxon>Ascaris</taxon>
    </lineage>
</organism>
<evidence type="ECO:0000256" key="1">
    <source>
        <dbReference type="SAM" id="MobiDB-lite"/>
    </source>
</evidence>
<feature type="region of interest" description="Disordered" evidence="1">
    <location>
        <begin position="59"/>
        <end position="82"/>
    </location>
</feature>
<feature type="compositionally biased region" description="Polar residues" evidence="1">
    <location>
        <begin position="59"/>
        <end position="68"/>
    </location>
</feature>
<protein>
    <submittedName>
        <fullName evidence="3">CBS domain-containing protein</fullName>
    </submittedName>
</protein>
<sequence>MLHLWHSGTTARHYGRSDKPHLGRDETDPHMLMAVVSEFNTTITISSQDTMTALKSMEQIKTSSQVTPASPHHTQDVDDQKLQTRPVALVGVIDVLSGLVTPRERSLFNRDCRKDSRHT</sequence>
<dbReference type="Proteomes" id="UP000036681">
    <property type="component" value="Unplaced"/>
</dbReference>
<accession>A0A0M3HR26</accession>
<keyword evidence="2" id="KW-1185">Reference proteome</keyword>
<feature type="region of interest" description="Disordered" evidence="1">
    <location>
        <begin position="1"/>
        <end position="27"/>
    </location>
</feature>
<evidence type="ECO:0000313" key="3">
    <source>
        <dbReference type="WBParaSite" id="ALUE_0000466501-mRNA-1"/>
    </source>
</evidence>